<keyword evidence="5" id="KW-0676">Redox-active center</keyword>
<gene>
    <name evidence="8" type="ORF">ACFPP9_17860</name>
</gene>
<feature type="transmembrane region" description="Helical" evidence="6">
    <location>
        <begin position="16"/>
        <end position="34"/>
    </location>
</feature>
<dbReference type="NCBIfam" id="TIGR00385">
    <property type="entry name" value="dsbE"/>
    <property type="match status" value="1"/>
</dbReference>
<name>A0ABW0PYT4_9HYPH</name>
<keyword evidence="3" id="KW-0201">Cytochrome c-type biogenesis</keyword>
<keyword evidence="6" id="KW-0472">Membrane</keyword>
<keyword evidence="9" id="KW-1185">Reference proteome</keyword>
<keyword evidence="4" id="KW-1015">Disulfide bond</keyword>
<dbReference type="InterPro" id="IPR013740">
    <property type="entry name" value="Redoxin"/>
</dbReference>
<keyword evidence="6" id="KW-0812">Transmembrane</keyword>
<dbReference type="SUPFAM" id="SSF52833">
    <property type="entry name" value="Thioredoxin-like"/>
    <property type="match status" value="1"/>
</dbReference>
<accession>A0ABW0PYT4</accession>
<evidence type="ECO:0000256" key="1">
    <source>
        <dbReference type="ARBA" id="ARBA00004196"/>
    </source>
</evidence>
<protein>
    <submittedName>
        <fullName evidence="8">DsbE family thiol:disulfide interchange protein</fullName>
    </submittedName>
</protein>
<sequence>MTATETRPGRSLGRKIAIWTPIAVFAALAVLVLIRLEQGGDPSLIPSALIGRAAPVTVLPPLEGLDRPGIDTADFAGKVTLVNIWASWCVPCREEHPILEKLATDKRINLVGINYKDQAANARAFLGQMGNPYAAVGVDEKGRGSIDWGVYGVPETFLVGRDGKILFKFVGPLSEQSLATGLMPEIEKALAAP</sequence>
<evidence type="ECO:0000259" key="7">
    <source>
        <dbReference type="PROSITE" id="PS51352"/>
    </source>
</evidence>
<dbReference type="PROSITE" id="PS00194">
    <property type="entry name" value="THIOREDOXIN_1"/>
    <property type="match status" value="1"/>
</dbReference>
<dbReference type="PROSITE" id="PS51352">
    <property type="entry name" value="THIOREDOXIN_2"/>
    <property type="match status" value="1"/>
</dbReference>
<comment type="similarity">
    <text evidence="2">Belongs to the thioredoxin family. DsbE subfamily.</text>
</comment>
<comment type="subcellular location">
    <subcellularLocation>
        <location evidence="1">Cell envelope</location>
    </subcellularLocation>
</comment>
<proteinExistence type="inferred from homology"/>
<dbReference type="Pfam" id="PF08534">
    <property type="entry name" value="Redoxin"/>
    <property type="match status" value="1"/>
</dbReference>
<dbReference type="Proteomes" id="UP001596150">
    <property type="component" value="Unassembled WGS sequence"/>
</dbReference>
<evidence type="ECO:0000256" key="2">
    <source>
        <dbReference type="ARBA" id="ARBA00007758"/>
    </source>
</evidence>
<evidence type="ECO:0000313" key="8">
    <source>
        <dbReference type="EMBL" id="MFC5517650.1"/>
    </source>
</evidence>
<reference evidence="9" key="1">
    <citation type="journal article" date="2019" name="Int. J. Syst. Evol. Microbiol.">
        <title>The Global Catalogue of Microorganisms (GCM) 10K type strain sequencing project: providing services to taxonomists for standard genome sequencing and annotation.</title>
        <authorList>
            <consortium name="The Broad Institute Genomics Platform"/>
            <consortium name="The Broad Institute Genome Sequencing Center for Infectious Disease"/>
            <person name="Wu L."/>
            <person name="Ma J."/>
        </authorList>
    </citation>
    <scope>NUCLEOTIDE SEQUENCE [LARGE SCALE GENOMIC DNA]</scope>
    <source>
        <strain evidence="9">KACC 12633</strain>
    </source>
</reference>
<comment type="caution">
    <text evidence="8">The sequence shown here is derived from an EMBL/GenBank/DDBJ whole genome shotgun (WGS) entry which is preliminary data.</text>
</comment>
<dbReference type="InterPro" id="IPR017937">
    <property type="entry name" value="Thioredoxin_CS"/>
</dbReference>
<feature type="domain" description="Thioredoxin" evidence="7">
    <location>
        <begin position="48"/>
        <end position="191"/>
    </location>
</feature>
<evidence type="ECO:0000256" key="5">
    <source>
        <dbReference type="ARBA" id="ARBA00023284"/>
    </source>
</evidence>
<dbReference type="CDD" id="cd03010">
    <property type="entry name" value="TlpA_like_DsbE"/>
    <property type="match status" value="1"/>
</dbReference>
<dbReference type="PANTHER" id="PTHR42852">
    <property type="entry name" value="THIOL:DISULFIDE INTERCHANGE PROTEIN DSBE"/>
    <property type="match status" value="1"/>
</dbReference>
<evidence type="ECO:0000256" key="3">
    <source>
        <dbReference type="ARBA" id="ARBA00022748"/>
    </source>
</evidence>
<dbReference type="InterPro" id="IPR036249">
    <property type="entry name" value="Thioredoxin-like_sf"/>
</dbReference>
<dbReference type="InterPro" id="IPR004799">
    <property type="entry name" value="Periplasmic_diS_OxRdtase_DsbE"/>
</dbReference>
<organism evidence="8 9">
    <name type="scientific">Kaistia terrae</name>
    <dbReference type="NCBI Taxonomy" id="537017"/>
    <lineage>
        <taxon>Bacteria</taxon>
        <taxon>Pseudomonadati</taxon>
        <taxon>Pseudomonadota</taxon>
        <taxon>Alphaproteobacteria</taxon>
        <taxon>Hyphomicrobiales</taxon>
        <taxon>Kaistiaceae</taxon>
        <taxon>Kaistia</taxon>
    </lineage>
</organism>
<dbReference type="RefSeq" id="WP_266345656.1">
    <property type="nucleotide sequence ID" value="NZ_JAPKNH010000010.1"/>
</dbReference>
<evidence type="ECO:0000256" key="6">
    <source>
        <dbReference type="SAM" id="Phobius"/>
    </source>
</evidence>
<dbReference type="InterPro" id="IPR050553">
    <property type="entry name" value="Thioredoxin_ResA/DsbE_sf"/>
</dbReference>
<evidence type="ECO:0000256" key="4">
    <source>
        <dbReference type="ARBA" id="ARBA00023157"/>
    </source>
</evidence>
<dbReference type="Gene3D" id="3.40.30.10">
    <property type="entry name" value="Glutaredoxin"/>
    <property type="match status" value="1"/>
</dbReference>
<keyword evidence="6" id="KW-1133">Transmembrane helix</keyword>
<dbReference type="EMBL" id="JBHSML010000011">
    <property type="protein sequence ID" value="MFC5517650.1"/>
    <property type="molecule type" value="Genomic_DNA"/>
</dbReference>
<dbReference type="InterPro" id="IPR013766">
    <property type="entry name" value="Thioredoxin_domain"/>
</dbReference>
<evidence type="ECO:0000313" key="9">
    <source>
        <dbReference type="Proteomes" id="UP001596150"/>
    </source>
</evidence>
<dbReference type="PANTHER" id="PTHR42852:SF6">
    <property type="entry name" value="THIOL:DISULFIDE INTERCHANGE PROTEIN DSBE"/>
    <property type="match status" value="1"/>
</dbReference>